<feature type="compositionally biased region" description="Basic and acidic residues" evidence="5">
    <location>
        <begin position="335"/>
        <end position="349"/>
    </location>
</feature>
<dbReference type="EMBL" id="KV784357">
    <property type="protein sequence ID" value="OEU17620.1"/>
    <property type="molecule type" value="Genomic_DNA"/>
</dbReference>
<feature type="region of interest" description="Disordered" evidence="5">
    <location>
        <begin position="320"/>
        <end position="410"/>
    </location>
</feature>
<proteinExistence type="inferred from homology"/>
<comment type="similarity">
    <text evidence="2">Belongs to the SURF6 family.</text>
</comment>
<feature type="compositionally biased region" description="Low complexity" evidence="5">
    <location>
        <begin position="129"/>
        <end position="141"/>
    </location>
</feature>
<dbReference type="GO" id="GO:0003677">
    <property type="term" value="F:DNA binding"/>
    <property type="evidence" value="ECO:0007669"/>
    <property type="project" value="TreeGrafter"/>
</dbReference>
<dbReference type="Pfam" id="PF15459">
    <property type="entry name" value="RRP14"/>
    <property type="match status" value="1"/>
</dbReference>
<keyword evidence="4" id="KW-0175">Coiled coil</keyword>
<dbReference type="InterPro" id="IPR029188">
    <property type="entry name" value="Rrp14_N"/>
</dbReference>
<evidence type="ECO:0008006" key="10">
    <source>
        <dbReference type="Google" id="ProtNLM"/>
    </source>
</evidence>
<organism evidence="8 9">
    <name type="scientific">Fragilariopsis cylindrus CCMP1102</name>
    <dbReference type="NCBI Taxonomy" id="635003"/>
    <lineage>
        <taxon>Eukaryota</taxon>
        <taxon>Sar</taxon>
        <taxon>Stramenopiles</taxon>
        <taxon>Ochrophyta</taxon>
        <taxon>Bacillariophyta</taxon>
        <taxon>Bacillariophyceae</taxon>
        <taxon>Bacillariophycidae</taxon>
        <taxon>Bacillariales</taxon>
        <taxon>Bacillariaceae</taxon>
        <taxon>Fragilariopsis</taxon>
    </lineage>
</organism>
<feature type="region of interest" description="Disordered" evidence="5">
    <location>
        <begin position="159"/>
        <end position="223"/>
    </location>
</feature>
<dbReference type="GO" id="GO:0042273">
    <property type="term" value="P:ribosomal large subunit biogenesis"/>
    <property type="evidence" value="ECO:0007669"/>
    <property type="project" value="TreeGrafter"/>
</dbReference>
<feature type="domain" description="Ribosomal RNA-processing protein 14 N-terminal" evidence="7">
    <location>
        <begin position="11"/>
        <end position="70"/>
    </location>
</feature>
<feature type="compositionally biased region" description="Basic and acidic residues" evidence="5">
    <location>
        <begin position="213"/>
        <end position="223"/>
    </location>
</feature>
<dbReference type="Proteomes" id="UP000095751">
    <property type="component" value="Unassembled WGS sequence"/>
</dbReference>
<feature type="compositionally biased region" description="Basic and acidic residues" evidence="5">
    <location>
        <begin position="371"/>
        <end position="410"/>
    </location>
</feature>
<dbReference type="AlphaFoldDB" id="A0A1E7FHH0"/>
<dbReference type="InterPro" id="IPR029190">
    <property type="entry name" value="Rrp14/SURF6_C"/>
</dbReference>
<feature type="compositionally biased region" description="Basic residues" evidence="5">
    <location>
        <begin position="54"/>
        <end position="64"/>
    </location>
</feature>
<sequence>MSMYHELLVDLQENNLFFDELVDMIPTKLYIAGQSGDDYNPKYFKGHSKDSKVARRAKNKQSKRAKFDPELSETTTQAKRRLEGDNTGGPQKPVVHVTDITNTTKASRKSPSKSVIVAPKDDDDDDEATTTTAITATNPDTDNNKKSRIEALREKLHAKLAEKRGNRPSDPNTVSKRAARRAEKKKRQEEATKRNKKKTTSNAEKNSNSKRFKMSEDGAKGDRAADLSQVDFGRLAGLNPIGNGNYTEVNKALKNLSKSKNLEKLLADAESKKQRLEELKKSGKAEDKEKADNIVWGNVIKEATGERVKDDPAKIKKVLQRKAAKKKKSAKAWKNRMDTTKQNMDERQNIRNHNLNQRKAGGQTGANLSSKRIELEGDDKNGGPTKQKNDGRRLSRAGFEGKKQDFLNKN</sequence>
<dbReference type="KEGG" id="fcy:FRACYDRAFT_275154"/>
<evidence type="ECO:0000256" key="1">
    <source>
        <dbReference type="ARBA" id="ARBA00004123"/>
    </source>
</evidence>
<dbReference type="PANTHER" id="PTHR14369:SF0">
    <property type="entry name" value="SURFEIT LOCUS PROTEIN 6"/>
    <property type="match status" value="1"/>
</dbReference>
<dbReference type="InParanoid" id="A0A1E7FHH0"/>
<dbReference type="PANTHER" id="PTHR14369">
    <property type="entry name" value="SURFEIT LOCUS PROTEIN 6"/>
    <property type="match status" value="1"/>
</dbReference>
<feature type="domain" description="Ribosomal RNA-processing protein 14/surfeit locus protein 6 C-terminal" evidence="6">
    <location>
        <begin position="176"/>
        <end position="360"/>
    </location>
</feature>
<evidence type="ECO:0000256" key="3">
    <source>
        <dbReference type="ARBA" id="ARBA00023242"/>
    </source>
</evidence>
<keyword evidence="9" id="KW-1185">Reference proteome</keyword>
<feature type="region of interest" description="Disordered" evidence="5">
    <location>
        <begin position="40"/>
        <end position="146"/>
    </location>
</feature>
<dbReference type="GO" id="GO:0003723">
    <property type="term" value="F:RNA binding"/>
    <property type="evidence" value="ECO:0007669"/>
    <property type="project" value="TreeGrafter"/>
</dbReference>
<feature type="coiled-coil region" evidence="4">
    <location>
        <begin position="259"/>
        <end position="289"/>
    </location>
</feature>
<name>A0A1E7FHH0_9STRA</name>
<dbReference type="GO" id="GO:0005730">
    <property type="term" value="C:nucleolus"/>
    <property type="evidence" value="ECO:0007669"/>
    <property type="project" value="TreeGrafter"/>
</dbReference>
<keyword evidence="3" id="KW-0539">Nucleus</keyword>
<dbReference type="InterPro" id="IPR007019">
    <property type="entry name" value="SURF6"/>
</dbReference>
<evidence type="ECO:0000256" key="4">
    <source>
        <dbReference type="SAM" id="Coils"/>
    </source>
</evidence>
<dbReference type="GO" id="GO:0042274">
    <property type="term" value="P:ribosomal small subunit biogenesis"/>
    <property type="evidence" value="ECO:0007669"/>
    <property type="project" value="TreeGrafter"/>
</dbReference>
<protein>
    <recommendedName>
        <fullName evidence="10">SURF6-domain-containing protein</fullName>
    </recommendedName>
</protein>
<comment type="subcellular location">
    <subcellularLocation>
        <location evidence="1">Nucleus</location>
    </subcellularLocation>
</comment>
<evidence type="ECO:0000259" key="6">
    <source>
        <dbReference type="Pfam" id="PF04935"/>
    </source>
</evidence>
<evidence type="ECO:0000313" key="8">
    <source>
        <dbReference type="EMBL" id="OEU17620.1"/>
    </source>
</evidence>
<accession>A0A1E7FHH0</accession>
<evidence type="ECO:0000259" key="7">
    <source>
        <dbReference type="Pfam" id="PF15459"/>
    </source>
</evidence>
<dbReference type="OrthoDB" id="47608at2759"/>
<reference evidence="8 9" key="1">
    <citation type="submission" date="2016-09" db="EMBL/GenBank/DDBJ databases">
        <title>Extensive genetic diversity and differential bi-allelic expression allows diatom success in the polar Southern Ocean.</title>
        <authorList>
            <consortium name="DOE Joint Genome Institute"/>
            <person name="Mock T."/>
            <person name="Otillar R.P."/>
            <person name="Strauss J."/>
            <person name="Dupont C."/>
            <person name="Frickenhaus S."/>
            <person name="Maumus F."/>
            <person name="Mcmullan M."/>
            <person name="Sanges R."/>
            <person name="Schmutz J."/>
            <person name="Toseland A."/>
            <person name="Valas R."/>
            <person name="Veluchamy A."/>
            <person name="Ward B.J."/>
            <person name="Allen A."/>
            <person name="Barry K."/>
            <person name="Falciatore A."/>
            <person name="Ferrante M."/>
            <person name="Fortunato A.E."/>
            <person name="Gloeckner G."/>
            <person name="Gruber A."/>
            <person name="Hipkin R."/>
            <person name="Janech M."/>
            <person name="Kroth P."/>
            <person name="Leese F."/>
            <person name="Lindquist E."/>
            <person name="Lyon B.R."/>
            <person name="Martin J."/>
            <person name="Mayer C."/>
            <person name="Parker M."/>
            <person name="Quesneville H."/>
            <person name="Raymond J."/>
            <person name="Uhlig C."/>
            <person name="Valentin K.U."/>
            <person name="Worden A.Z."/>
            <person name="Armbrust E.V."/>
            <person name="Bowler C."/>
            <person name="Green B."/>
            <person name="Moulton V."/>
            <person name="Van Oosterhout C."/>
            <person name="Grigoriev I."/>
        </authorList>
    </citation>
    <scope>NUCLEOTIDE SEQUENCE [LARGE SCALE GENOMIC DNA]</scope>
    <source>
        <strain evidence="8 9">CCMP1102</strain>
    </source>
</reference>
<evidence type="ECO:0000256" key="2">
    <source>
        <dbReference type="ARBA" id="ARBA00005904"/>
    </source>
</evidence>
<feature type="compositionally biased region" description="Basic residues" evidence="5">
    <location>
        <begin position="320"/>
        <end position="334"/>
    </location>
</feature>
<dbReference type="Pfam" id="PF04935">
    <property type="entry name" value="SURF6"/>
    <property type="match status" value="1"/>
</dbReference>
<evidence type="ECO:0000256" key="5">
    <source>
        <dbReference type="SAM" id="MobiDB-lite"/>
    </source>
</evidence>
<evidence type="ECO:0000313" key="9">
    <source>
        <dbReference type="Proteomes" id="UP000095751"/>
    </source>
</evidence>
<gene>
    <name evidence="8" type="ORF">FRACYDRAFT_275154</name>
</gene>